<evidence type="ECO:0000256" key="1">
    <source>
        <dbReference type="ARBA" id="ARBA00000382"/>
    </source>
</evidence>
<proteinExistence type="predicted"/>
<keyword evidence="17" id="KW-1185">Reference proteome</keyword>
<dbReference type="EMBL" id="NCKU01009607">
    <property type="protein sequence ID" value="RWS01219.1"/>
    <property type="molecule type" value="Genomic_DNA"/>
</dbReference>
<evidence type="ECO:0000256" key="9">
    <source>
        <dbReference type="ARBA" id="ARBA00023316"/>
    </source>
</evidence>
<evidence type="ECO:0000313" key="16">
    <source>
        <dbReference type="EMBL" id="RWS01584.1"/>
    </source>
</evidence>
<comment type="catalytic activity">
    <reaction evidence="1">
        <text>Hydrolysis of (1-&gt;3)-beta-D-glucosidic linkages in (1-&gt;3)-beta-D-glucans.</text>
        <dbReference type="EC" id="3.2.1.39"/>
    </reaction>
</comment>
<evidence type="ECO:0000256" key="12">
    <source>
        <dbReference type="ARBA" id="ARBA00042373"/>
    </source>
</evidence>
<comment type="function">
    <text evidence="11">Glucanases play a role in cell expansion during growth, in cell-cell fusion during mating, and in spore release during sporulation. This enzyme may be involved in beta-glucan degradation. Active on laminarin and lichenan.</text>
</comment>
<evidence type="ECO:0000256" key="13">
    <source>
        <dbReference type="ARBA" id="ARBA00043078"/>
    </source>
</evidence>
<dbReference type="SUPFAM" id="SSF51445">
    <property type="entry name" value="(Trans)glycosidases"/>
    <property type="match status" value="1"/>
</dbReference>
<organism evidence="15 17">
    <name type="scientific">Dinothrombium tinctorium</name>
    <dbReference type="NCBI Taxonomy" id="1965070"/>
    <lineage>
        <taxon>Eukaryota</taxon>
        <taxon>Metazoa</taxon>
        <taxon>Ecdysozoa</taxon>
        <taxon>Arthropoda</taxon>
        <taxon>Chelicerata</taxon>
        <taxon>Arachnida</taxon>
        <taxon>Acari</taxon>
        <taxon>Acariformes</taxon>
        <taxon>Trombidiformes</taxon>
        <taxon>Prostigmata</taxon>
        <taxon>Anystina</taxon>
        <taxon>Parasitengona</taxon>
        <taxon>Trombidioidea</taxon>
        <taxon>Trombidiidae</taxon>
        <taxon>Dinothrombium</taxon>
    </lineage>
</organism>
<dbReference type="GO" id="GO:0000272">
    <property type="term" value="P:polysaccharide catabolic process"/>
    <property type="evidence" value="ECO:0007669"/>
    <property type="project" value="UniProtKB-KW"/>
</dbReference>
<dbReference type="Proteomes" id="UP000285301">
    <property type="component" value="Unassembled WGS sequence"/>
</dbReference>
<evidence type="ECO:0000313" key="14">
    <source>
        <dbReference type="EMBL" id="RWS00337.1"/>
    </source>
</evidence>
<protein>
    <recommendedName>
        <fullName evidence="3">glucan endo-1,3-beta-D-glucosidase</fullName>
        <ecNumber evidence="3">3.2.1.39</ecNumber>
    </recommendedName>
    <alternativeName>
        <fullName evidence="13">Endo-1,3-beta-glucanase btgC</fullName>
    </alternativeName>
    <alternativeName>
        <fullName evidence="12">Laminarinase btgC</fullName>
    </alternativeName>
</protein>
<gene>
    <name evidence="16" type="ORF">B4U79_16714</name>
    <name evidence="15" type="ORF">B4U79_16760</name>
    <name evidence="14" type="ORF">B4U79_16889</name>
</gene>
<keyword evidence="9" id="KW-0961">Cell wall biogenesis/degradation</keyword>
<dbReference type="InterPro" id="IPR050732">
    <property type="entry name" value="Beta-glucan_modifiers"/>
</dbReference>
<dbReference type="GO" id="GO:0071555">
    <property type="term" value="P:cell wall organization"/>
    <property type="evidence" value="ECO:0007669"/>
    <property type="project" value="UniProtKB-KW"/>
</dbReference>
<dbReference type="InterPro" id="IPR017853">
    <property type="entry name" value="GH"/>
</dbReference>
<evidence type="ECO:0000256" key="8">
    <source>
        <dbReference type="ARBA" id="ARBA00023277"/>
    </source>
</evidence>
<keyword evidence="7" id="KW-0325">Glycoprotein</keyword>
<reference evidence="15 17" key="1">
    <citation type="journal article" date="2018" name="Gigascience">
        <title>Genomes of trombidid mites reveal novel predicted allergens and laterally-transferred genes associated with secondary metabolism.</title>
        <authorList>
            <person name="Dong X."/>
            <person name="Chaisiri K."/>
            <person name="Xia D."/>
            <person name="Armstrong S.D."/>
            <person name="Fang Y."/>
            <person name="Donnelly M.J."/>
            <person name="Kadowaki T."/>
            <person name="McGarry J.W."/>
            <person name="Darby A.C."/>
            <person name="Makepeace B.L."/>
        </authorList>
    </citation>
    <scope>NUCLEOTIDE SEQUENCE [LARGE SCALE GENOMIC DNA]</scope>
    <source>
        <strain evidence="15">UoL-WK</strain>
    </source>
</reference>
<keyword evidence="8" id="KW-0119">Carbohydrate metabolism</keyword>
<evidence type="ECO:0000313" key="15">
    <source>
        <dbReference type="EMBL" id="RWS01219.1"/>
    </source>
</evidence>
<evidence type="ECO:0000313" key="17">
    <source>
        <dbReference type="Proteomes" id="UP000285301"/>
    </source>
</evidence>
<evidence type="ECO:0000256" key="11">
    <source>
        <dbReference type="ARBA" id="ARBA00037649"/>
    </source>
</evidence>
<evidence type="ECO:0000256" key="6">
    <source>
        <dbReference type="ARBA" id="ARBA00023136"/>
    </source>
</evidence>
<dbReference type="PANTHER" id="PTHR16631:SF17">
    <property type="entry name" value="GLUCAN ENDO-1,3-BETA-GLUCOSIDASE BTGC"/>
    <property type="match status" value="1"/>
</dbReference>
<dbReference type="Gene3D" id="3.20.20.80">
    <property type="entry name" value="Glycosidases"/>
    <property type="match status" value="1"/>
</dbReference>
<dbReference type="GO" id="GO:0042973">
    <property type="term" value="F:glucan endo-1,3-beta-D-glucosidase activity"/>
    <property type="evidence" value="ECO:0007669"/>
    <property type="project" value="UniProtKB-EC"/>
</dbReference>
<dbReference type="EMBL" id="NCKU01011721">
    <property type="protein sequence ID" value="RWS00337.1"/>
    <property type="molecule type" value="Genomic_DNA"/>
</dbReference>
<keyword evidence="10" id="KW-0624">Polysaccharide degradation</keyword>
<keyword evidence="4" id="KW-1003">Cell membrane</keyword>
<dbReference type="PANTHER" id="PTHR16631">
    <property type="entry name" value="GLUCAN 1,3-BETA-GLUCOSIDASE"/>
    <property type="match status" value="1"/>
</dbReference>
<keyword evidence="6" id="KW-0472">Membrane</keyword>
<dbReference type="AlphaFoldDB" id="A0A3S3PHP1"/>
<evidence type="ECO:0000256" key="10">
    <source>
        <dbReference type="ARBA" id="ARBA00023326"/>
    </source>
</evidence>
<accession>A0A3S3PHP1</accession>
<evidence type="ECO:0000256" key="7">
    <source>
        <dbReference type="ARBA" id="ARBA00023180"/>
    </source>
</evidence>
<evidence type="ECO:0000256" key="5">
    <source>
        <dbReference type="ARBA" id="ARBA00022801"/>
    </source>
</evidence>
<evidence type="ECO:0000256" key="3">
    <source>
        <dbReference type="ARBA" id="ARBA00012780"/>
    </source>
</evidence>
<reference evidence="15" key="2">
    <citation type="submission" date="2018-11" db="EMBL/GenBank/DDBJ databases">
        <title>Trombidioid mite genomics.</title>
        <authorList>
            <person name="Dong X."/>
        </authorList>
    </citation>
    <scope>NUCLEOTIDE SEQUENCE</scope>
    <source>
        <strain evidence="15">UoL-WK</strain>
    </source>
</reference>
<evidence type="ECO:0000256" key="4">
    <source>
        <dbReference type="ARBA" id="ARBA00022475"/>
    </source>
</evidence>
<dbReference type="EC" id="3.2.1.39" evidence="3"/>
<dbReference type="GO" id="GO:0005886">
    <property type="term" value="C:plasma membrane"/>
    <property type="evidence" value="ECO:0007669"/>
    <property type="project" value="UniProtKB-SubCell"/>
</dbReference>
<dbReference type="EMBL" id="NCKU01008930">
    <property type="protein sequence ID" value="RWS01584.1"/>
    <property type="molecule type" value="Genomic_DNA"/>
</dbReference>
<sequence length="264" mass="30203">MGTSFNNLHNNWDDANSICLITKAAAELNAVIGQKIFTVSQGIYERADHLLTRIEISRAFKAIEYANKKFPETVDSIIFTSENIFENTKNWNLYTVLQANIDYARQLNVSIGIRIHDCRQILNSHSPFLDIISAIIRSSDIVICNIHPAHNIVDVGIDFAVNAVINIYCALRDRLIMINPQLKTIIIETGLASQRLLPHDNPKSVSNLVYYWKKLGDWASNNQVPIHFFEAIDEPWRGELNHLEAHFGWWTREGDCFIEKVKNN</sequence>
<name>A0A3S3PHP1_9ACAR</name>
<comment type="caution">
    <text evidence="15">The sequence shown here is derived from an EMBL/GenBank/DDBJ whole genome shotgun (WGS) entry which is preliminary data.</text>
</comment>
<dbReference type="OrthoDB" id="7769663at2759"/>
<keyword evidence="5" id="KW-0378">Hydrolase</keyword>
<evidence type="ECO:0000256" key="2">
    <source>
        <dbReference type="ARBA" id="ARBA00004236"/>
    </source>
</evidence>
<comment type="subcellular location">
    <subcellularLocation>
        <location evidence="2">Cell membrane</location>
    </subcellularLocation>
</comment>